<dbReference type="Gene3D" id="3.40.50.720">
    <property type="entry name" value="NAD(P)-binding Rossmann-like Domain"/>
    <property type="match status" value="1"/>
</dbReference>
<dbReference type="PANTHER" id="PTHR44169:SF6">
    <property type="entry name" value="NADPH-DEPENDENT 1-ACYLDIHYDROXYACETONE PHOSPHATE REDUCTASE"/>
    <property type="match status" value="1"/>
</dbReference>
<protein>
    <submittedName>
        <fullName evidence="4">SDR family NAD(P)-dependent oxidoreductase</fullName>
    </submittedName>
</protein>
<dbReference type="Pfam" id="PF00106">
    <property type="entry name" value="adh_short"/>
    <property type="match status" value="1"/>
</dbReference>
<gene>
    <name evidence="4" type="ORF">ACFQZ7_10345</name>
</gene>
<sequence length="268" mass="29542">MTKIAIITGASSGIGKQAALTFQQAGYTVIGGARNIEHDSELKNSGIVTHPLDVTDHASNQAFIQYVLTNYHRIDVLVNAAGYGSFGALEEVPLSEARNQLEVNLLGIVDLIQLTIPTMRQQKAGKIINISSLAGQSYSALAGWYYISKHALETMSDVLRLELKPFGIDVVIVEPGITATNWAQVTNQHLLQVTPENSPYRQLAEKQAQMITQATQTAQEVAAVILKAAQAQRPKIRYQVKFLDKLAMNLVHFVGYRLQDWSANRMLR</sequence>
<dbReference type="InterPro" id="IPR036291">
    <property type="entry name" value="NAD(P)-bd_dom_sf"/>
</dbReference>
<keyword evidence="5" id="KW-1185">Reference proteome</keyword>
<evidence type="ECO:0000256" key="2">
    <source>
        <dbReference type="ARBA" id="ARBA00023002"/>
    </source>
</evidence>
<evidence type="ECO:0000256" key="1">
    <source>
        <dbReference type="ARBA" id="ARBA00006484"/>
    </source>
</evidence>
<organism evidence="4 5">
    <name type="scientific">Loigolactobacillus binensis</name>
    <dbReference type="NCBI Taxonomy" id="2559922"/>
    <lineage>
        <taxon>Bacteria</taxon>
        <taxon>Bacillati</taxon>
        <taxon>Bacillota</taxon>
        <taxon>Bacilli</taxon>
        <taxon>Lactobacillales</taxon>
        <taxon>Lactobacillaceae</taxon>
        <taxon>Loigolactobacillus</taxon>
    </lineage>
</organism>
<evidence type="ECO:0000256" key="3">
    <source>
        <dbReference type="RuleBase" id="RU000363"/>
    </source>
</evidence>
<dbReference type="SUPFAM" id="SSF51735">
    <property type="entry name" value="NAD(P)-binding Rossmann-fold domains"/>
    <property type="match status" value="1"/>
</dbReference>
<dbReference type="RefSeq" id="WP_137636412.1">
    <property type="nucleotide sequence ID" value="NZ_BJDN01000001.1"/>
</dbReference>
<dbReference type="PRINTS" id="PR00080">
    <property type="entry name" value="SDRFAMILY"/>
</dbReference>
<accession>A0ABW3EDB5</accession>
<dbReference type="InterPro" id="IPR002347">
    <property type="entry name" value="SDR_fam"/>
</dbReference>
<evidence type="ECO:0000313" key="4">
    <source>
        <dbReference type="EMBL" id="MFD0898122.1"/>
    </source>
</evidence>
<reference evidence="5" key="1">
    <citation type="journal article" date="2019" name="Int. J. Syst. Evol. Microbiol.">
        <title>The Global Catalogue of Microorganisms (GCM) 10K type strain sequencing project: providing services to taxonomists for standard genome sequencing and annotation.</title>
        <authorList>
            <consortium name="The Broad Institute Genomics Platform"/>
            <consortium name="The Broad Institute Genome Sequencing Center for Infectious Disease"/>
            <person name="Wu L."/>
            <person name="Ma J."/>
        </authorList>
    </citation>
    <scope>NUCLEOTIDE SEQUENCE [LARGE SCALE GENOMIC DNA]</scope>
    <source>
        <strain evidence="5">CCM 8925</strain>
    </source>
</reference>
<name>A0ABW3EDB5_9LACO</name>
<dbReference type="PRINTS" id="PR00081">
    <property type="entry name" value="GDHRDH"/>
</dbReference>
<dbReference type="Proteomes" id="UP001597104">
    <property type="component" value="Unassembled WGS sequence"/>
</dbReference>
<keyword evidence="2" id="KW-0560">Oxidoreductase</keyword>
<comment type="caution">
    <text evidence="4">The sequence shown here is derived from an EMBL/GenBank/DDBJ whole genome shotgun (WGS) entry which is preliminary data.</text>
</comment>
<dbReference type="CDD" id="cd05374">
    <property type="entry name" value="17beta-HSD-like_SDR_c"/>
    <property type="match status" value="1"/>
</dbReference>
<dbReference type="PANTHER" id="PTHR44169">
    <property type="entry name" value="NADPH-DEPENDENT 1-ACYLDIHYDROXYACETONE PHOSPHATE REDUCTASE"/>
    <property type="match status" value="1"/>
</dbReference>
<comment type="similarity">
    <text evidence="1 3">Belongs to the short-chain dehydrogenases/reductases (SDR) family.</text>
</comment>
<dbReference type="EMBL" id="JBHTIO010000044">
    <property type="protein sequence ID" value="MFD0898122.1"/>
    <property type="molecule type" value="Genomic_DNA"/>
</dbReference>
<evidence type="ECO:0000313" key="5">
    <source>
        <dbReference type="Proteomes" id="UP001597104"/>
    </source>
</evidence>
<proteinExistence type="inferred from homology"/>